<comment type="caution">
    <text evidence="2">The sequence shown here is derived from an EMBL/GenBank/DDBJ whole genome shotgun (WGS) entry which is preliminary data.</text>
</comment>
<evidence type="ECO:0000313" key="2">
    <source>
        <dbReference type="EMBL" id="THE14984.1"/>
    </source>
</evidence>
<dbReference type="AlphaFoldDB" id="A0A4S3PZ81"/>
<dbReference type="PROSITE" id="PS50965">
    <property type="entry name" value="NERD"/>
    <property type="match status" value="1"/>
</dbReference>
<dbReference type="InterPro" id="IPR011528">
    <property type="entry name" value="NERD"/>
</dbReference>
<feature type="domain" description="NERD" evidence="1">
    <location>
        <begin position="37"/>
        <end position="147"/>
    </location>
</feature>
<dbReference type="Pfam" id="PF08378">
    <property type="entry name" value="NERD"/>
    <property type="match status" value="1"/>
</dbReference>
<keyword evidence="3" id="KW-1185">Reference proteome</keyword>
<dbReference type="Proteomes" id="UP000306477">
    <property type="component" value="Unassembled WGS sequence"/>
</dbReference>
<gene>
    <name evidence="2" type="ORF">E1I69_01335</name>
</gene>
<dbReference type="RefSeq" id="WP_136377841.1">
    <property type="nucleotide sequence ID" value="NZ_SLUB01000002.1"/>
</dbReference>
<name>A0A4S3PZ81_9BACI</name>
<proteinExistence type="predicted"/>
<dbReference type="EMBL" id="SLUB01000002">
    <property type="protein sequence ID" value="THE14984.1"/>
    <property type="molecule type" value="Genomic_DNA"/>
</dbReference>
<evidence type="ECO:0000313" key="3">
    <source>
        <dbReference type="Proteomes" id="UP000306477"/>
    </source>
</evidence>
<organism evidence="2 3">
    <name type="scientific">Bacillus timonensis</name>
    <dbReference type="NCBI Taxonomy" id="1033734"/>
    <lineage>
        <taxon>Bacteria</taxon>
        <taxon>Bacillati</taxon>
        <taxon>Bacillota</taxon>
        <taxon>Bacilli</taxon>
        <taxon>Bacillales</taxon>
        <taxon>Bacillaceae</taxon>
        <taxon>Bacillus</taxon>
    </lineage>
</organism>
<accession>A0A4S3PZ81</accession>
<reference evidence="2 3" key="1">
    <citation type="journal article" date="2019" name="Indoor Air">
        <title>Impacts of indoor surface finishes on bacterial viability.</title>
        <authorList>
            <person name="Hu J."/>
            <person name="Maamar S.B."/>
            <person name="Glawe A.J."/>
            <person name="Gottel N."/>
            <person name="Gilbert J.A."/>
            <person name="Hartmann E.M."/>
        </authorList>
    </citation>
    <scope>NUCLEOTIDE SEQUENCE [LARGE SCALE GENOMIC DNA]</scope>
    <source>
        <strain evidence="2 3">AF060A6</strain>
    </source>
</reference>
<sequence length="307" mass="35731">MIFKPRGENIKLEFLQSLRVHKKLEEKDENNYIYLEKGWLGEKQFDQLLLGLTNECLILNNLLLEVNNTKFQIDSLLITQKKIYIFEVKNYEGDYYIEGDRLHMISGKEIKNPLIQLTRSESLFRQLLQKLRFNFAVESRVVFINSEFYLYNAPMNGPFVFPTQLGRYLKSLNTVAATGVSSGHVKLAEKLVSLHIKEDPYSQMPIYTYEELEKGIVCERGCSFMEIANQNYLVCPNCGKLELKESAVLRSVRKLSLLFPDKKITTNLVMEWCGVISSRLTLRKYLLKKYKLVTIGKSSYFVKKDDD</sequence>
<protein>
    <submittedName>
        <fullName evidence="2">NERD domain-containing protein</fullName>
    </submittedName>
</protein>
<dbReference type="OrthoDB" id="2164794at2"/>
<evidence type="ECO:0000259" key="1">
    <source>
        <dbReference type="PROSITE" id="PS50965"/>
    </source>
</evidence>